<accession>A0A0H2MC99</accession>
<feature type="transmembrane region" description="Helical" evidence="1">
    <location>
        <begin position="475"/>
        <end position="493"/>
    </location>
</feature>
<dbReference type="OrthoDB" id="7348688at2"/>
<keyword evidence="4" id="KW-1185">Reference proteome</keyword>
<name>A0A0H2MC99_9PROT</name>
<proteinExistence type="predicted"/>
<dbReference type="Proteomes" id="UP000035444">
    <property type="component" value="Unassembled WGS sequence"/>
</dbReference>
<dbReference type="AlphaFoldDB" id="A0A0H2MC99"/>
<sequence>MSVNAQGKLIVTKAGISLRYWSSAIFAIILSIGVISFEPDIIADPIDQASFGLFTRLFSHSLYPENVAVNSASTVVLINQKSLTDTNEKWPPSFGFHASLLQRLIADKPAAIVLDYLLVDKRNDRSLEELEKTLLYAKEQGIPVIAARGSYTGYPEHGIIPELGKHVILSAGWRDKKNAASPFIYNIAMEHGDDHYLDSLALIAFKKYCKKYPKLPSCDHDGFNYDRNMWVFWSSRIPDYKSFFQLSDNELFKAIECEKHASNDLIGKAIDYVGGQVSSCPSQITLPAHYLIKDFDDRVKKMITNKVVFVGFNMEGIQDFVVPPTTPSPIPGVYIHAMAFDNLVAWGDDYFAIEAVFSDMRITADSIEIMTLILILIFHYAILKYVLGRTRGSTFSSALREDKEFNITNNPLCIFKYYYNRLCYLIDQKEIFGILKQVVQRLAIVIVELVILIAILFTISVSIEMYLLRIVPVNWLSILGLTGINMFLSVRMMKLN</sequence>
<dbReference type="Pfam" id="PF05226">
    <property type="entry name" value="CHASE2"/>
    <property type="match status" value="1"/>
</dbReference>
<evidence type="ECO:0000313" key="3">
    <source>
        <dbReference type="EMBL" id="KLN59826.1"/>
    </source>
</evidence>
<dbReference type="RefSeq" id="WP_047765157.1">
    <property type="nucleotide sequence ID" value="NZ_LAQL01000010.1"/>
</dbReference>
<dbReference type="InterPro" id="IPR007890">
    <property type="entry name" value="CHASE2"/>
</dbReference>
<feature type="transmembrane region" description="Helical" evidence="1">
    <location>
        <begin position="369"/>
        <end position="387"/>
    </location>
</feature>
<keyword evidence="1" id="KW-0472">Membrane</keyword>
<reference evidence="3 4" key="1">
    <citation type="submission" date="2015-03" db="EMBL/GenBank/DDBJ databases">
        <title>Genome Sequence of Kiloniella spongiae MEBiC09566, isolated from a marine sponge.</title>
        <authorList>
            <person name="Shao Z."/>
            <person name="Wang L."/>
            <person name="Li X."/>
        </authorList>
    </citation>
    <scope>NUCLEOTIDE SEQUENCE [LARGE SCALE GENOMIC DNA]</scope>
    <source>
        <strain evidence="3 4">MEBiC09566</strain>
    </source>
</reference>
<evidence type="ECO:0000313" key="4">
    <source>
        <dbReference type="Proteomes" id="UP000035444"/>
    </source>
</evidence>
<evidence type="ECO:0000259" key="2">
    <source>
        <dbReference type="SMART" id="SM01080"/>
    </source>
</evidence>
<feature type="transmembrane region" description="Helical" evidence="1">
    <location>
        <begin position="20"/>
        <end position="37"/>
    </location>
</feature>
<evidence type="ECO:0000256" key="1">
    <source>
        <dbReference type="SAM" id="Phobius"/>
    </source>
</evidence>
<keyword evidence="1" id="KW-0812">Transmembrane</keyword>
<organism evidence="3 4">
    <name type="scientific">Kiloniella spongiae</name>
    <dbReference type="NCBI Taxonomy" id="1489064"/>
    <lineage>
        <taxon>Bacteria</taxon>
        <taxon>Pseudomonadati</taxon>
        <taxon>Pseudomonadota</taxon>
        <taxon>Alphaproteobacteria</taxon>
        <taxon>Rhodospirillales</taxon>
        <taxon>Kiloniellaceae</taxon>
        <taxon>Kiloniella</taxon>
    </lineage>
</organism>
<dbReference type="STRING" id="1489064.WH96_15705"/>
<dbReference type="EMBL" id="LAQL01000010">
    <property type="protein sequence ID" value="KLN59826.1"/>
    <property type="molecule type" value="Genomic_DNA"/>
</dbReference>
<feature type="domain" description="CHASE2" evidence="2">
    <location>
        <begin position="43"/>
        <end position="378"/>
    </location>
</feature>
<gene>
    <name evidence="3" type="ORF">WH96_15705</name>
</gene>
<keyword evidence="1" id="KW-1133">Transmembrane helix</keyword>
<feature type="transmembrane region" description="Helical" evidence="1">
    <location>
        <begin position="442"/>
        <end position="463"/>
    </location>
</feature>
<comment type="caution">
    <text evidence="3">The sequence shown here is derived from an EMBL/GenBank/DDBJ whole genome shotgun (WGS) entry which is preliminary data.</text>
</comment>
<dbReference type="SMART" id="SM01080">
    <property type="entry name" value="CHASE2"/>
    <property type="match status" value="1"/>
</dbReference>
<protein>
    <recommendedName>
        <fullName evidence="2">CHASE2 domain-containing protein</fullName>
    </recommendedName>
</protein>